<evidence type="ECO:0000313" key="1">
    <source>
        <dbReference type="EMBL" id="CAD7626976.1"/>
    </source>
</evidence>
<gene>
    <name evidence="1" type="ORF">OSB1V03_LOCUS7407</name>
</gene>
<keyword evidence="2" id="KW-1185">Reference proteome</keyword>
<protein>
    <submittedName>
        <fullName evidence="1">Uncharacterized protein</fullName>
    </submittedName>
</protein>
<dbReference type="Proteomes" id="UP000759131">
    <property type="component" value="Unassembled WGS sequence"/>
</dbReference>
<dbReference type="OrthoDB" id="311712at2759"/>
<dbReference type="EMBL" id="OC858892">
    <property type="protein sequence ID" value="CAD7626976.1"/>
    <property type="molecule type" value="Genomic_DNA"/>
</dbReference>
<organism evidence="1">
    <name type="scientific">Medioppia subpectinata</name>
    <dbReference type="NCBI Taxonomy" id="1979941"/>
    <lineage>
        <taxon>Eukaryota</taxon>
        <taxon>Metazoa</taxon>
        <taxon>Ecdysozoa</taxon>
        <taxon>Arthropoda</taxon>
        <taxon>Chelicerata</taxon>
        <taxon>Arachnida</taxon>
        <taxon>Acari</taxon>
        <taxon>Acariformes</taxon>
        <taxon>Sarcoptiformes</taxon>
        <taxon>Oribatida</taxon>
        <taxon>Brachypylina</taxon>
        <taxon>Oppioidea</taxon>
        <taxon>Oppiidae</taxon>
        <taxon>Medioppia</taxon>
    </lineage>
</organism>
<reference evidence="1" key="1">
    <citation type="submission" date="2020-11" db="EMBL/GenBank/DDBJ databases">
        <authorList>
            <person name="Tran Van P."/>
        </authorList>
    </citation>
    <scope>NUCLEOTIDE SEQUENCE</scope>
</reference>
<sequence length="151" mass="16736">MRVECVGITISHTAVNASPQPIDSSRCRLPNTHFGHKAIQRFISPANSYGTGLCADLSRVAKPLTRRTRNWLPCSTASGRSITIAPNTPETYGDWSLISAVESLKRTRSNSWSDLADNEALITGLVNSANNNHNHYFTQQLELKTHQNNFK</sequence>
<dbReference type="AlphaFoldDB" id="A0A7R9Q0K1"/>
<dbReference type="EMBL" id="CAJPIZ010004317">
    <property type="protein sequence ID" value="CAG2107406.1"/>
    <property type="molecule type" value="Genomic_DNA"/>
</dbReference>
<proteinExistence type="predicted"/>
<accession>A0A7R9Q0K1</accession>
<evidence type="ECO:0000313" key="2">
    <source>
        <dbReference type="Proteomes" id="UP000759131"/>
    </source>
</evidence>
<name>A0A7R9Q0K1_9ACAR</name>